<dbReference type="InterPro" id="IPR001254">
    <property type="entry name" value="Trypsin_dom"/>
</dbReference>
<proteinExistence type="inferred from homology"/>
<dbReference type="OrthoDB" id="8440449at2759"/>
<reference evidence="11 12" key="1">
    <citation type="submission" date="2015-04" db="EMBL/GenBank/DDBJ databases">
        <authorList>
            <person name="Syromyatnikov M.Y."/>
            <person name="Popov V.N."/>
        </authorList>
    </citation>
    <scope>NUCLEOTIDE SEQUENCE [LARGE SCALE GENOMIC DNA]</scope>
</reference>
<dbReference type="InterPro" id="IPR050430">
    <property type="entry name" value="Peptidase_S1"/>
</dbReference>
<evidence type="ECO:0000313" key="12">
    <source>
        <dbReference type="Proteomes" id="UP000183832"/>
    </source>
</evidence>
<keyword evidence="9" id="KW-0732">Signal</keyword>
<keyword evidence="6" id="KW-1015">Disulfide bond</keyword>
<dbReference type="Proteomes" id="UP000183832">
    <property type="component" value="Unassembled WGS sequence"/>
</dbReference>
<dbReference type="InterPro" id="IPR033116">
    <property type="entry name" value="TRYPSIN_SER"/>
</dbReference>
<dbReference type="GO" id="GO:0004252">
    <property type="term" value="F:serine-type endopeptidase activity"/>
    <property type="evidence" value="ECO:0007669"/>
    <property type="project" value="InterPro"/>
</dbReference>
<dbReference type="CDD" id="cd00190">
    <property type="entry name" value="Tryp_SPc"/>
    <property type="match status" value="1"/>
</dbReference>
<dbReference type="SMART" id="SM00020">
    <property type="entry name" value="Tryp_SPc"/>
    <property type="match status" value="1"/>
</dbReference>
<dbReference type="Gene3D" id="2.40.10.10">
    <property type="entry name" value="Trypsin-like serine proteases"/>
    <property type="match status" value="2"/>
</dbReference>
<evidence type="ECO:0000256" key="5">
    <source>
        <dbReference type="ARBA" id="ARBA00022825"/>
    </source>
</evidence>
<evidence type="ECO:0000313" key="11">
    <source>
        <dbReference type="EMBL" id="CRL06219.1"/>
    </source>
</evidence>
<feature type="chain" id="PRO_5013040415" evidence="9">
    <location>
        <begin position="17"/>
        <end position="257"/>
    </location>
</feature>
<dbReference type="FunFam" id="2.40.10.10:FF:000068">
    <property type="entry name" value="transmembrane protease serine 2"/>
    <property type="match status" value="1"/>
</dbReference>
<dbReference type="PANTHER" id="PTHR24276">
    <property type="entry name" value="POLYSERASE-RELATED"/>
    <property type="match status" value="1"/>
</dbReference>
<accession>A0A1J1J113</accession>
<comment type="subcellular location">
    <subcellularLocation>
        <location evidence="1">Secreted</location>
        <location evidence="1">Extracellular space</location>
    </subcellularLocation>
</comment>
<dbReference type="PROSITE" id="PS50240">
    <property type="entry name" value="TRYPSIN_DOM"/>
    <property type="match status" value="1"/>
</dbReference>
<protein>
    <submittedName>
        <fullName evidence="11">CLUMA_CG018891, isoform A</fullName>
    </submittedName>
</protein>
<keyword evidence="12" id="KW-1185">Reference proteome</keyword>
<dbReference type="InterPro" id="IPR009003">
    <property type="entry name" value="Peptidase_S1_PA"/>
</dbReference>
<keyword evidence="2 8" id="KW-0645">Protease</keyword>
<evidence type="ECO:0000256" key="4">
    <source>
        <dbReference type="ARBA" id="ARBA00022801"/>
    </source>
</evidence>
<gene>
    <name evidence="11" type="primary">similar to Chymotrypsin-2</name>
    <name evidence="11" type="ORF">CLUMA_CG018891</name>
</gene>
<evidence type="ECO:0000256" key="3">
    <source>
        <dbReference type="ARBA" id="ARBA00022757"/>
    </source>
</evidence>
<dbReference type="PROSITE" id="PS00134">
    <property type="entry name" value="TRYPSIN_HIS"/>
    <property type="match status" value="1"/>
</dbReference>
<keyword evidence="5 8" id="KW-0720">Serine protease</keyword>
<dbReference type="GO" id="GO:0007586">
    <property type="term" value="P:digestion"/>
    <property type="evidence" value="ECO:0007669"/>
    <property type="project" value="UniProtKB-KW"/>
</dbReference>
<dbReference type="InterPro" id="IPR001314">
    <property type="entry name" value="Peptidase_S1A"/>
</dbReference>
<evidence type="ECO:0000259" key="10">
    <source>
        <dbReference type="PROSITE" id="PS50240"/>
    </source>
</evidence>
<name>A0A1J1J113_9DIPT</name>
<dbReference type="PRINTS" id="PR00722">
    <property type="entry name" value="CHYMOTRYPSIN"/>
</dbReference>
<evidence type="ECO:0000256" key="1">
    <source>
        <dbReference type="ARBA" id="ARBA00004239"/>
    </source>
</evidence>
<dbReference type="GO" id="GO:0006508">
    <property type="term" value="P:proteolysis"/>
    <property type="evidence" value="ECO:0007669"/>
    <property type="project" value="UniProtKB-KW"/>
</dbReference>
<feature type="domain" description="Peptidase S1" evidence="10">
    <location>
        <begin position="29"/>
        <end position="256"/>
    </location>
</feature>
<dbReference type="InterPro" id="IPR018114">
    <property type="entry name" value="TRYPSIN_HIS"/>
</dbReference>
<feature type="signal peptide" evidence="9">
    <location>
        <begin position="1"/>
        <end position="16"/>
    </location>
</feature>
<comment type="similarity">
    <text evidence="7">Belongs to the peptidase S1 family. CLIP subfamily.</text>
</comment>
<dbReference type="PANTHER" id="PTHR24276:SF91">
    <property type="entry name" value="AT26814P-RELATED"/>
    <property type="match status" value="1"/>
</dbReference>
<dbReference type="AlphaFoldDB" id="A0A1J1J113"/>
<sequence>MKNLLLLSMFVAWVAATPIVEPDSIESYVIGGANAPASGISYQVTFRTILTLHWCGGSIVNARWVLSAAHCLDARAPSSITVMVGSNLLDSGGAFHQAQSIRLHPSYNRNTFANDVAVLQVTTPFVWNARVQPVVLGSAFVGGGVNARFTGWGHTNQQGARPNHLQVVTLSTITNADCINRLAVRGEERFVVNTKICTFTRVGQGSCPGDSGGPLVTGTNTQIGILSWGVLPCGSGFPDGFDRVSDFRTWIINNTPV</sequence>
<evidence type="ECO:0000256" key="7">
    <source>
        <dbReference type="ARBA" id="ARBA00024195"/>
    </source>
</evidence>
<dbReference type="EMBL" id="CVRI01000066">
    <property type="protein sequence ID" value="CRL06219.1"/>
    <property type="molecule type" value="Genomic_DNA"/>
</dbReference>
<dbReference type="FunFam" id="2.40.10.10:FF:000036">
    <property type="entry name" value="Trypsin beta"/>
    <property type="match status" value="1"/>
</dbReference>
<dbReference type="SUPFAM" id="SSF50494">
    <property type="entry name" value="Trypsin-like serine proteases"/>
    <property type="match status" value="1"/>
</dbReference>
<evidence type="ECO:0000256" key="2">
    <source>
        <dbReference type="ARBA" id="ARBA00022670"/>
    </source>
</evidence>
<dbReference type="STRING" id="568069.A0A1J1J113"/>
<evidence type="ECO:0000256" key="9">
    <source>
        <dbReference type="SAM" id="SignalP"/>
    </source>
</evidence>
<keyword evidence="3" id="KW-0222">Digestion</keyword>
<organism evidence="11 12">
    <name type="scientific">Clunio marinus</name>
    <dbReference type="NCBI Taxonomy" id="568069"/>
    <lineage>
        <taxon>Eukaryota</taxon>
        <taxon>Metazoa</taxon>
        <taxon>Ecdysozoa</taxon>
        <taxon>Arthropoda</taxon>
        <taxon>Hexapoda</taxon>
        <taxon>Insecta</taxon>
        <taxon>Pterygota</taxon>
        <taxon>Neoptera</taxon>
        <taxon>Endopterygota</taxon>
        <taxon>Diptera</taxon>
        <taxon>Nematocera</taxon>
        <taxon>Chironomoidea</taxon>
        <taxon>Chironomidae</taxon>
        <taxon>Clunio</taxon>
    </lineage>
</organism>
<keyword evidence="4 8" id="KW-0378">Hydrolase</keyword>
<evidence type="ECO:0000256" key="8">
    <source>
        <dbReference type="RuleBase" id="RU363034"/>
    </source>
</evidence>
<evidence type="ECO:0000256" key="6">
    <source>
        <dbReference type="ARBA" id="ARBA00023157"/>
    </source>
</evidence>
<dbReference type="GO" id="GO:0005576">
    <property type="term" value="C:extracellular region"/>
    <property type="evidence" value="ECO:0007669"/>
    <property type="project" value="UniProtKB-SubCell"/>
</dbReference>
<dbReference type="Pfam" id="PF00089">
    <property type="entry name" value="Trypsin"/>
    <property type="match status" value="1"/>
</dbReference>
<dbReference type="InterPro" id="IPR043504">
    <property type="entry name" value="Peptidase_S1_PA_chymotrypsin"/>
</dbReference>
<dbReference type="PROSITE" id="PS00135">
    <property type="entry name" value="TRYPSIN_SER"/>
    <property type="match status" value="1"/>
</dbReference>